<organism evidence="2 3">
    <name type="scientific">Duffyella gerundensis</name>
    <dbReference type="NCBI Taxonomy" id="1619313"/>
    <lineage>
        <taxon>Bacteria</taxon>
        <taxon>Pseudomonadati</taxon>
        <taxon>Pseudomonadota</taxon>
        <taxon>Gammaproteobacteria</taxon>
        <taxon>Enterobacterales</taxon>
        <taxon>Erwiniaceae</taxon>
        <taxon>Duffyella</taxon>
    </lineage>
</organism>
<feature type="transmembrane region" description="Helical" evidence="1">
    <location>
        <begin position="57"/>
        <end position="83"/>
    </location>
</feature>
<gene>
    <name evidence="2" type="ORF">EM595_p0167</name>
</gene>
<evidence type="ECO:0008006" key="4">
    <source>
        <dbReference type="Google" id="ProtNLM"/>
    </source>
</evidence>
<dbReference type="PATRIC" id="fig|1619313.3.peg.3771"/>
<keyword evidence="1" id="KW-0812">Transmembrane</keyword>
<keyword evidence="1" id="KW-0472">Membrane</keyword>
<sequence>MTSKWHWLLQQMTRKLWFRTSLFAILAVLTALAAVVLKAFIPPSVAGLIGTDAVDKILGILASSMLAVTTFSLNIMVTAYNAASSSVTPRATRLLVEDSTTQNVLATFIGSFLYSLVGIIALSMGAYGREGRAVLFFVTLLVIVLIIITLLRWIQHLAQFGQLGETTQRVEDATHNTLCARMDNPLLGANEWQAQPISTSNATAVSAQEVGYVQHIDMQALAAYADAHALSIFIARQPGEFVYPAQPLLWLSPAQRDFHAEALIAAFTLQPQRSFEQDPRFGFCVLSEIASRALSPAVNDPGTAIDVIGRGVRLLSCWPRQIAHATVSYPRLFIKPIQASDLFDDFFMPIARDGAAIIEVQIALHKALTALAMFNPLAFSTCAREHAAQAVARAEQALQSEHDKARLRKCVAAE</sequence>
<reference evidence="3" key="1">
    <citation type="submission" date="2015-11" db="EMBL/GenBank/DDBJ databases">
        <authorList>
            <person name="Blom J."/>
        </authorList>
    </citation>
    <scope>NUCLEOTIDE SEQUENCE [LARGE SCALE GENOMIC DNA]</scope>
    <source>
        <plasmid evidence="3">pEM01</plasmid>
    </source>
</reference>
<evidence type="ECO:0000256" key="1">
    <source>
        <dbReference type="SAM" id="Phobius"/>
    </source>
</evidence>
<dbReference type="EMBL" id="LN907828">
    <property type="protein sequence ID" value="CUU25867.1"/>
    <property type="molecule type" value="Genomic_DNA"/>
</dbReference>
<proteinExistence type="predicted"/>
<dbReference type="OrthoDB" id="2955631at2"/>
<protein>
    <recommendedName>
        <fullName evidence="4">DUF2254 domain-containing protein</fullName>
    </recommendedName>
</protein>
<dbReference type="KEGG" id="ege:EM595_p0167"/>
<evidence type="ECO:0000313" key="3">
    <source>
        <dbReference type="Proteomes" id="UP000059419"/>
    </source>
</evidence>
<accession>A0A0U5L9P2</accession>
<evidence type="ECO:0000313" key="2">
    <source>
        <dbReference type="EMBL" id="CUU25867.1"/>
    </source>
</evidence>
<keyword evidence="1" id="KW-1133">Transmembrane helix</keyword>
<dbReference type="AlphaFoldDB" id="A0A0U5L9P2"/>
<keyword evidence="3" id="KW-1185">Reference proteome</keyword>
<dbReference type="InterPro" id="IPR018723">
    <property type="entry name" value="DUF2254_membrane"/>
</dbReference>
<name>A0A0U5L9P2_9GAMM</name>
<dbReference type="RefSeq" id="WP_067436016.1">
    <property type="nucleotide sequence ID" value="NZ_LN907828.1"/>
</dbReference>
<geneLocation type="plasmid" evidence="3">
    <name>pEM01</name>
</geneLocation>
<dbReference type="Pfam" id="PF10011">
    <property type="entry name" value="DUF2254"/>
    <property type="match status" value="1"/>
</dbReference>
<feature type="transmembrane region" description="Helical" evidence="1">
    <location>
        <begin position="104"/>
        <end position="127"/>
    </location>
</feature>
<feature type="transmembrane region" description="Helical" evidence="1">
    <location>
        <begin position="133"/>
        <end position="154"/>
    </location>
</feature>
<dbReference type="Proteomes" id="UP000059419">
    <property type="component" value="Plasmid pEM01"/>
</dbReference>